<dbReference type="Proteomes" id="UP000623129">
    <property type="component" value="Unassembled WGS sequence"/>
</dbReference>
<keyword evidence="3" id="KW-1185">Reference proteome</keyword>
<gene>
    <name evidence="2" type="ORF">FCM35_KLT12711</name>
</gene>
<evidence type="ECO:0000313" key="3">
    <source>
        <dbReference type="Proteomes" id="UP000623129"/>
    </source>
</evidence>
<sequence length="106" mass="11584">MTIDSSSSDEDPFFVAQCAPSPAEILENQIVSQCALFPAETRDGDESDSSVDSGSGSEYESESHPDPLEKTLNALGKPFLQSYKEEDKEKEKAKHRKGSKSSQARN</sequence>
<accession>A0A833V3U5</accession>
<feature type="region of interest" description="Disordered" evidence="1">
    <location>
        <begin position="37"/>
        <end position="106"/>
    </location>
</feature>
<name>A0A833V3U5_9POAL</name>
<proteinExistence type="predicted"/>
<dbReference type="AlphaFoldDB" id="A0A833V3U5"/>
<evidence type="ECO:0000256" key="1">
    <source>
        <dbReference type="SAM" id="MobiDB-lite"/>
    </source>
</evidence>
<organism evidence="2 3">
    <name type="scientific">Carex littledalei</name>
    <dbReference type="NCBI Taxonomy" id="544730"/>
    <lineage>
        <taxon>Eukaryota</taxon>
        <taxon>Viridiplantae</taxon>
        <taxon>Streptophyta</taxon>
        <taxon>Embryophyta</taxon>
        <taxon>Tracheophyta</taxon>
        <taxon>Spermatophyta</taxon>
        <taxon>Magnoliopsida</taxon>
        <taxon>Liliopsida</taxon>
        <taxon>Poales</taxon>
        <taxon>Cyperaceae</taxon>
        <taxon>Cyperoideae</taxon>
        <taxon>Cariceae</taxon>
        <taxon>Carex</taxon>
        <taxon>Carex subgen. Euthyceras</taxon>
    </lineage>
</organism>
<reference evidence="2" key="1">
    <citation type="submission" date="2020-01" db="EMBL/GenBank/DDBJ databases">
        <title>Genome sequence of Kobresia littledalei, the first chromosome-level genome in the family Cyperaceae.</title>
        <authorList>
            <person name="Qu G."/>
        </authorList>
    </citation>
    <scope>NUCLEOTIDE SEQUENCE</scope>
    <source>
        <strain evidence="2">C.B.Clarke</strain>
        <tissue evidence="2">Leaf</tissue>
    </source>
</reference>
<protein>
    <submittedName>
        <fullName evidence="2">Uncharacterized protein</fullName>
    </submittedName>
</protein>
<dbReference type="EMBL" id="SWLB01000024">
    <property type="protein sequence ID" value="KAF3322722.1"/>
    <property type="molecule type" value="Genomic_DNA"/>
</dbReference>
<comment type="caution">
    <text evidence="2">The sequence shown here is derived from an EMBL/GenBank/DDBJ whole genome shotgun (WGS) entry which is preliminary data.</text>
</comment>
<evidence type="ECO:0000313" key="2">
    <source>
        <dbReference type="EMBL" id="KAF3322722.1"/>
    </source>
</evidence>
<feature type="compositionally biased region" description="Basic and acidic residues" evidence="1">
    <location>
        <begin position="83"/>
        <end position="92"/>
    </location>
</feature>